<dbReference type="Pfam" id="PF02620">
    <property type="entry name" value="YceD"/>
    <property type="match status" value="1"/>
</dbReference>
<dbReference type="GO" id="GO:0005829">
    <property type="term" value="C:cytosol"/>
    <property type="evidence" value="ECO:0007669"/>
    <property type="project" value="TreeGrafter"/>
</dbReference>
<dbReference type="STRING" id="1526571.AT746_08935"/>
<comment type="function">
    <text evidence="1">Plays a role in synthesis, processing and/or stability of 23S rRNA.</text>
</comment>
<dbReference type="Proteomes" id="UP000068447">
    <property type="component" value="Chromosome"/>
</dbReference>
<organism evidence="6 7">
    <name type="scientific">Lacimicrobium alkaliphilum</name>
    <dbReference type="NCBI Taxonomy" id="1526571"/>
    <lineage>
        <taxon>Bacteria</taxon>
        <taxon>Pseudomonadati</taxon>
        <taxon>Pseudomonadota</taxon>
        <taxon>Gammaproteobacteria</taxon>
        <taxon>Alteromonadales</taxon>
        <taxon>Alteromonadaceae</taxon>
        <taxon>Lacimicrobium</taxon>
    </lineage>
</organism>
<reference evidence="6 7" key="1">
    <citation type="submission" date="2015-12" db="EMBL/GenBank/DDBJ databases">
        <title>Complete genome of Lacimicrobium alkaliphilum KCTC 32984.</title>
        <authorList>
            <person name="Kim S.-G."/>
            <person name="Lee Y.-J."/>
        </authorList>
    </citation>
    <scope>NUCLEOTIDE SEQUENCE [LARGE SCALE GENOMIC DNA]</scope>
    <source>
        <strain evidence="6 7">YelD216</strain>
    </source>
</reference>
<evidence type="ECO:0000256" key="5">
    <source>
        <dbReference type="ARBA" id="ARBA00031841"/>
    </source>
</evidence>
<protein>
    <recommendedName>
        <fullName evidence="3">Large ribosomal RNA subunit accumulation protein YceD</fullName>
    </recommendedName>
    <alternativeName>
        <fullName evidence="5">23S rRNA accumulation protein YceD</fullName>
    </alternativeName>
</protein>
<accession>A0A0U3AZR7</accession>
<evidence type="ECO:0000256" key="1">
    <source>
        <dbReference type="ARBA" id="ARBA00002868"/>
    </source>
</evidence>
<evidence type="ECO:0000256" key="2">
    <source>
        <dbReference type="ARBA" id="ARBA00010740"/>
    </source>
</evidence>
<comment type="similarity">
    <text evidence="2">Belongs to the DUF177 domain family.</text>
</comment>
<dbReference type="OrthoDB" id="9786771at2"/>
<proteinExistence type="inferred from homology"/>
<gene>
    <name evidence="6" type="ORF">AT746_08935</name>
</gene>
<dbReference type="GO" id="GO:0042254">
    <property type="term" value="P:ribosome biogenesis"/>
    <property type="evidence" value="ECO:0007669"/>
    <property type="project" value="UniProtKB-KW"/>
</dbReference>
<dbReference type="PANTHER" id="PTHR38099">
    <property type="entry name" value="LARGE RIBOSOMAL RNA SUBUNIT ACCUMULATION PROTEIN YCED"/>
    <property type="match status" value="1"/>
</dbReference>
<dbReference type="PANTHER" id="PTHR38099:SF1">
    <property type="entry name" value="LARGE RIBOSOMAL RNA SUBUNIT ACCUMULATION PROTEIN YCED"/>
    <property type="match status" value="1"/>
</dbReference>
<sequence>MQKVKLPKQLDPIRNAMKRAEYIGVFKASDMTRLQQAVATAEHDIEVEVSFSKDAQELAFFEGRLETQVSLICERCNEPFAHHLEVSFCYSPVKDGQDIDELPEAYEPVEVDEHGEINLLQLLEDELILALPIVAFHAEKDCKRGGDEMSFGVIEPAAERPNPFAVLKELKRDQE</sequence>
<dbReference type="EMBL" id="CP013650">
    <property type="protein sequence ID" value="ALS98368.1"/>
    <property type="molecule type" value="Genomic_DNA"/>
</dbReference>
<evidence type="ECO:0000256" key="4">
    <source>
        <dbReference type="ARBA" id="ARBA00022517"/>
    </source>
</evidence>
<dbReference type="KEGG" id="lal:AT746_08935"/>
<evidence type="ECO:0000313" key="6">
    <source>
        <dbReference type="EMBL" id="ALS98368.1"/>
    </source>
</evidence>
<name>A0A0U3AZR7_9ALTE</name>
<evidence type="ECO:0000256" key="3">
    <source>
        <dbReference type="ARBA" id="ARBA00015716"/>
    </source>
</evidence>
<keyword evidence="7" id="KW-1185">Reference proteome</keyword>
<dbReference type="InterPro" id="IPR003772">
    <property type="entry name" value="YceD"/>
</dbReference>
<dbReference type="RefSeq" id="WP_062479395.1">
    <property type="nucleotide sequence ID" value="NZ_CP013650.1"/>
</dbReference>
<dbReference type="InterPro" id="IPR039255">
    <property type="entry name" value="YceD_bac"/>
</dbReference>
<keyword evidence="4" id="KW-0690">Ribosome biogenesis</keyword>
<evidence type="ECO:0000313" key="7">
    <source>
        <dbReference type="Proteomes" id="UP000068447"/>
    </source>
</evidence>
<dbReference type="AlphaFoldDB" id="A0A0U3AZR7"/>
<dbReference type="NCBIfam" id="NF008395">
    <property type="entry name" value="PRK11193.1"/>
    <property type="match status" value="1"/>
</dbReference>